<dbReference type="OrthoDB" id="291901at2"/>
<dbReference type="RefSeq" id="WP_126553377.1">
    <property type="nucleotide sequence ID" value="NZ_BIFS01000001.1"/>
</dbReference>
<dbReference type="EMBL" id="BIFS01000001">
    <property type="protein sequence ID" value="GCE21606.1"/>
    <property type="molecule type" value="Genomic_DNA"/>
</dbReference>
<accession>A0A402AR72</accession>
<organism evidence="1 2">
    <name type="scientific">Dictyobacter kobayashii</name>
    <dbReference type="NCBI Taxonomy" id="2014872"/>
    <lineage>
        <taxon>Bacteria</taxon>
        <taxon>Bacillati</taxon>
        <taxon>Chloroflexota</taxon>
        <taxon>Ktedonobacteria</taxon>
        <taxon>Ktedonobacterales</taxon>
        <taxon>Dictyobacteraceae</taxon>
        <taxon>Dictyobacter</taxon>
    </lineage>
</organism>
<dbReference type="AlphaFoldDB" id="A0A402AR72"/>
<sequence length="134" mass="14764">MLEQPPVQTVPCEEQIRIDGQIVEQLSAVSSEDGHAVRVTIIQGGRSKNGYVYDEAALRQIARLIEGAQAYADHARSTEDQLNRSVRDVVGFYQDAAYVADGGCGRVDATLHIFEAADWLWSIIKEACDWADPS</sequence>
<keyword evidence="2" id="KW-1185">Reference proteome</keyword>
<dbReference type="Proteomes" id="UP000287188">
    <property type="component" value="Unassembled WGS sequence"/>
</dbReference>
<name>A0A402AR72_9CHLR</name>
<evidence type="ECO:0000313" key="1">
    <source>
        <dbReference type="EMBL" id="GCE21606.1"/>
    </source>
</evidence>
<gene>
    <name evidence="1" type="ORF">KDK_54060</name>
</gene>
<evidence type="ECO:0000313" key="2">
    <source>
        <dbReference type="Proteomes" id="UP000287188"/>
    </source>
</evidence>
<comment type="caution">
    <text evidence="1">The sequence shown here is derived from an EMBL/GenBank/DDBJ whole genome shotgun (WGS) entry which is preliminary data.</text>
</comment>
<proteinExistence type="predicted"/>
<protein>
    <submittedName>
        <fullName evidence="1">Uncharacterized protein</fullName>
    </submittedName>
</protein>
<reference evidence="2" key="1">
    <citation type="submission" date="2018-12" db="EMBL/GenBank/DDBJ databases">
        <title>Tengunoibacter tsumagoiensis gen. nov., sp. nov., Dictyobacter kobayashii sp. nov., D. alpinus sp. nov., and D. joshuensis sp. nov. and description of Dictyobacteraceae fam. nov. within the order Ktedonobacterales isolated from Tengu-no-mugimeshi.</title>
        <authorList>
            <person name="Wang C.M."/>
            <person name="Zheng Y."/>
            <person name="Sakai Y."/>
            <person name="Toyoda A."/>
            <person name="Minakuchi Y."/>
            <person name="Abe K."/>
            <person name="Yokota A."/>
            <person name="Yabe S."/>
        </authorList>
    </citation>
    <scope>NUCLEOTIDE SEQUENCE [LARGE SCALE GENOMIC DNA]</scope>
    <source>
        <strain evidence="2">Uno11</strain>
    </source>
</reference>